<gene>
    <name evidence="1" type="ORF">Q604_UNBC04450G0001</name>
</gene>
<name>W1YGK1_9ZZZZ</name>
<evidence type="ECO:0000313" key="1">
    <source>
        <dbReference type="EMBL" id="ETJ41627.1"/>
    </source>
</evidence>
<dbReference type="AlphaFoldDB" id="W1YGK1"/>
<sequence>AEAFIKTYEETLAMVKEVEQLTINPADYTYEITKTGKRDNSVENDRIHRQKQEGLYYVEYHPAGGDANVEHLLSALDYAVTLDQVEARIAP</sequence>
<accession>W1YGK1</accession>
<dbReference type="EMBL" id="AZMM01004450">
    <property type="protein sequence ID" value="ETJ41627.1"/>
    <property type="molecule type" value="Genomic_DNA"/>
</dbReference>
<reference evidence="1" key="1">
    <citation type="submission" date="2013-12" db="EMBL/GenBank/DDBJ databases">
        <title>A Varibaculum cambriense genome reconstructed from a premature infant gut community with otherwise low bacterial novelty that shifts toward anaerobic metabolism during the third week of life.</title>
        <authorList>
            <person name="Brown C.T."/>
            <person name="Sharon I."/>
            <person name="Thomas B.C."/>
            <person name="Castelle C.J."/>
            <person name="Morowitz M.J."/>
            <person name="Banfield J.F."/>
        </authorList>
    </citation>
    <scope>NUCLEOTIDE SEQUENCE</scope>
</reference>
<proteinExistence type="predicted"/>
<comment type="caution">
    <text evidence="1">The sequence shown here is derived from an EMBL/GenBank/DDBJ whole genome shotgun (WGS) entry which is preliminary data.</text>
</comment>
<organism evidence="1">
    <name type="scientific">human gut metagenome</name>
    <dbReference type="NCBI Taxonomy" id="408170"/>
    <lineage>
        <taxon>unclassified sequences</taxon>
        <taxon>metagenomes</taxon>
        <taxon>organismal metagenomes</taxon>
    </lineage>
</organism>
<protein>
    <submittedName>
        <fullName evidence="1">Nitrite and sulphite reductase 4Fe-4S region</fullName>
    </submittedName>
</protein>
<feature type="non-terminal residue" evidence="1">
    <location>
        <position position="1"/>
    </location>
</feature>
<feature type="non-terminal residue" evidence="1">
    <location>
        <position position="91"/>
    </location>
</feature>